<dbReference type="KEGG" id="mbd:MEBOL_004197"/>
<gene>
    <name evidence="1" type="ORF">MEBOL_004197</name>
</gene>
<proteinExistence type="predicted"/>
<dbReference type="AlphaFoldDB" id="A0A250III3"/>
<dbReference type="Pfam" id="PF11876">
    <property type="entry name" value="TsiV"/>
    <property type="match status" value="1"/>
</dbReference>
<keyword evidence="2" id="KW-1185">Reference proteome</keyword>
<protein>
    <recommendedName>
        <fullName evidence="3">DUF3396 domain-containing protein</fullName>
    </recommendedName>
</protein>
<evidence type="ECO:0000313" key="2">
    <source>
        <dbReference type="Proteomes" id="UP000217289"/>
    </source>
</evidence>
<dbReference type="Proteomes" id="UP000217289">
    <property type="component" value="Chromosome"/>
</dbReference>
<dbReference type="EMBL" id="CP022163">
    <property type="protein sequence ID" value="ATB30736.1"/>
    <property type="molecule type" value="Genomic_DNA"/>
</dbReference>
<accession>A0A250III3</accession>
<evidence type="ECO:0000313" key="1">
    <source>
        <dbReference type="EMBL" id="ATB30736.1"/>
    </source>
</evidence>
<reference evidence="1 2" key="1">
    <citation type="submission" date="2017-06" db="EMBL/GenBank/DDBJ databases">
        <authorList>
            <person name="Kim H.J."/>
            <person name="Triplett B.A."/>
        </authorList>
    </citation>
    <scope>NUCLEOTIDE SEQUENCE [LARGE SCALE GENOMIC DNA]</scope>
    <source>
        <strain evidence="1 2">DSM 14713</strain>
    </source>
</reference>
<organism evidence="1 2">
    <name type="scientific">Melittangium boletus DSM 14713</name>
    <dbReference type="NCBI Taxonomy" id="1294270"/>
    <lineage>
        <taxon>Bacteria</taxon>
        <taxon>Pseudomonadati</taxon>
        <taxon>Myxococcota</taxon>
        <taxon>Myxococcia</taxon>
        <taxon>Myxococcales</taxon>
        <taxon>Cystobacterineae</taxon>
        <taxon>Archangiaceae</taxon>
        <taxon>Melittangium</taxon>
    </lineage>
</organism>
<evidence type="ECO:0008006" key="3">
    <source>
        <dbReference type="Google" id="ProtNLM"/>
    </source>
</evidence>
<dbReference type="InterPro" id="IPR021815">
    <property type="entry name" value="TsiV"/>
</dbReference>
<sequence length="297" mass="34195">MNQRYPRFKGYSPGGLHILRDGVLLTFFMKFPHREVGKFVLRAWEKYQQAVGPDKITRYTGTDGHSLLIDAWAMSNIKEQLLDADGCVLELWEHDDQLGGYRVEYRGRMLGQPQYAHQPDAVSGVAFWLPTEYMEEQGPTRVKALALALARELPFNTGYVSPAFNGLMDMQRVRPLIHDSCFRYPGLDIFDIEVTQQLGTRPKGSYWLNFYGQPLLSELGGVTRLREQLTLPGVSVRELEPDKVLVELGEWPEVEGDMPAYRQLARMLEPHLYQETKPPLPPEDMRRWERRFLGNAP</sequence>
<name>A0A250III3_9BACT</name>